<comment type="caution">
    <text evidence="2">The sequence shown here is derived from an EMBL/GenBank/DDBJ whole genome shotgun (WGS) entry which is preliminary data.</text>
</comment>
<protein>
    <submittedName>
        <fullName evidence="2">Uncharacterized protein</fullName>
    </submittedName>
</protein>
<gene>
    <name evidence="2" type="ORF">Asi02nite_22520</name>
</gene>
<keyword evidence="3" id="KW-1185">Reference proteome</keyword>
<name>A0ABQ4CN74_9ACTN</name>
<organism evidence="2 3">
    <name type="scientific">Asanoa siamensis</name>
    <dbReference type="NCBI Taxonomy" id="926357"/>
    <lineage>
        <taxon>Bacteria</taxon>
        <taxon>Bacillati</taxon>
        <taxon>Actinomycetota</taxon>
        <taxon>Actinomycetes</taxon>
        <taxon>Micromonosporales</taxon>
        <taxon>Micromonosporaceae</taxon>
        <taxon>Asanoa</taxon>
    </lineage>
</organism>
<proteinExistence type="predicted"/>
<sequence>MVGWPASLVTAASYPPSPAKRSNHSKVGCASYRCLDCQSAWRSSAGYRCLDYQSAWRIQADGGPARGGKPGNPGQRWTVTCRHALKPKPTVVPHGESFSAPGWSAPQPTCFRT</sequence>
<evidence type="ECO:0000313" key="3">
    <source>
        <dbReference type="Proteomes" id="UP000604117"/>
    </source>
</evidence>
<reference evidence="2 3" key="1">
    <citation type="submission" date="2021-01" db="EMBL/GenBank/DDBJ databases">
        <title>Whole genome shotgun sequence of Asanoa siamensis NBRC 107932.</title>
        <authorList>
            <person name="Komaki H."/>
            <person name="Tamura T."/>
        </authorList>
    </citation>
    <scope>NUCLEOTIDE SEQUENCE [LARGE SCALE GENOMIC DNA]</scope>
    <source>
        <strain evidence="2 3">NBRC 107932</strain>
    </source>
</reference>
<evidence type="ECO:0000256" key="1">
    <source>
        <dbReference type="SAM" id="MobiDB-lite"/>
    </source>
</evidence>
<accession>A0ABQ4CN74</accession>
<feature type="region of interest" description="Disordered" evidence="1">
    <location>
        <begin position="90"/>
        <end position="113"/>
    </location>
</feature>
<dbReference type="Proteomes" id="UP000604117">
    <property type="component" value="Unassembled WGS sequence"/>
</dbReference>
<dbReference type="EMBL" id="BONE01000014">
    <property type="protein sequence ID" value="GIF72734.1"/>
    <property type="molecule type" value="Genomic_DNA"/>
</dbReference>
<evidence type="ECO:0000313" key="2">
    <source>
        <dbReference type="EMBL" id="GIF72734.1"/>
    </source>
</evidence>